<protein>
    <recommendedName>
        <fullName evidence="2">Terpene synthase N-terminal domain-containing protein</fullName>
    </recommendedName>
</protein>
<dbReference type="InterPro" id="IPR008930">
    <property type="entry name" value="Terpenoid_cyclase/PrenylTrfase"/>
</dbReference>
<dbReference type="GO" id="GO:0010333">
    <property type="term" value="F:terpene synthase activity"/>
    <property type="evidence" value="ECO:0007669"/>
    <property type="project" value="InterPro"/>
</dbReference>
<dbReference type="Pfam" id="PF01397">
    <property type="entry name" value="Terpene_synth"/>
    <property type="match status" value="1"/>
</dbReference>
<evidence type="ECO:0000259" key="2">
    <source>
        <dbReference type="Pfam" id="PF01397"/>
    </source>
</evidence>
<dbReference type="InterPro" id="IPR036965">
    <property type="entry name" value="Terpene_synth_N_sf"/>
</dbReference>
<dbReference type="SUPFAM" id="SSF48239">
    <property type="entry name" value="Terpenoid cyclases/Protein prenyltransferases"/>
    <property type="match status" value="1"/>
</dbReference>
<comment type="caution">
    <text evidence="3">The sequence shown here is derived from an EMBL/GenBank/DDBJ whole genome shotgun (WGS) entry which is preliminary data.</text>
</comment>
<accession>A0AAD6L9K2</accession>
<dbReference type="EMBL" id="JAQIZT010000019">
    <property type="protein sequence ID" value="KAJ6951560.1"/>
    <property type="molecule type" value="Genomic_DNA"/>
</dbReference>
<dbReference type="Proteomes" id="UP001164929">
    <property type="component" value="Chromosome 19"/>
</dbReference>
<keyword evidence="4" id="KW-1185">Reference proteome</keyword>
<comment type="cofactor">
    <cofactor evidence="1">
        <name>Mg(2+)</name>
        <dbReference type="ChEBI" id="CHEBI:18420"/>
    </cofactor>
</comment>
<proteinExistence type="predicted"/>
<organism evidence="3 4">
    <name type="scientific">Populus alba x Populus x berolinensis</name>
    <dbReference type="NCBI Taxonomy" id="444605"/>
    <lineage>
        <taxon>Eukaryota</taxon>
        <taxon>Viridiplantae</taxon>
        <taxon>Streptophyta</taxon>
        <taxon>Embryophyta</taxon>
        <taxon>Tracheophyta</taxon>
        <taxon>Spermatophyta</taxon>
        <taxon>Magnoliopsida</taxon>
        <taxon>eudicotyledons</taxon>
        <taxon>Gunneridae</taxon>
        <taxon>Pentapetalae</taxon>
        <taxon>rosids</taxon>
        <taxon>fabids</taxon>
        <taxon>Malpighiales</taxon>
        <taxon>Salicaceae</taxon>
        <taxon>Saliceae</taxon>
        <taxon>Populus</taxon>
    </lineage>
</organism>
<dbReference type="AlphaFoldDB" id="A0AAD6L9K2"/>
<dbReference type="InterPro" id="IPR008949">
    <property type="entry name" value="Isoprenoid_synthase_dom_sf"/>
</dbReference>
<evidence type="ECO:0000313" key="4">
    <source>
        <dbReference type="Proteomes" id="UP001164929"/>
    </source>
</evidence>
<gene>
    <name evidence="3" type="ORF">NC653_040873</name>
</gene>
<sequence>MENTNQQNNSRGKADFPPSLWGCSFASFSFPQTEFESYSRQVEELKENVRDMLMASKKDPVEHIEFINLLCRLGVSYHFDKEIENSLKEIFDDLPCHTPSKNYKGATSAGDFRCVLMIWFFGVAT</sequence>
<evidence type="ECO:0000256" key="1">
    <source>
        <dbReference type="ARBA" id="ARBA00001946"/>
    </source>
</evidence>
<evidence type="ECO:0000313" key="3">
    <source>
        <dbReference type="EMBL" id="KAJ6951560.1"/>
    </source>
</evidence>
<feature type="domain" description="Terpene synthase N-terminal" evidence="2">
    <location>
        <begin position="21"/>
        <end position="99"/>
    </location>
</feature>
<name>A0AAD6L9K2_9ROSI</name>
<dbReference type="InterPro" id="IPR001906">
    <property type="entry name" value="Terpene_synth_N"/>
</dbReference>
<dbReference type="Gene3D" id="1.50.10.130">
    <property type="entry name" value="Terpene synthase, N-terminal domain"/>
    <property type="match status" value="1"/>
</dbReference>
<reference evidence="3" key="1">
    <citation type="journal article" date="2023" name="Mol. Ecol. Resour.">
        <title>Chromosome-level genome assembly of a triploid poplar Populus alba 'Berolinensis'.</title>
        <authorList>
            <person name="Chen S."/>
            <person name="Yu Y."/>
            <person name="Wang X."/>
            <person name="Wang S."/>
            <person name="Zhang T."/>
            <person name="Zhou Y."/>
            <person name="He R."/>
            <person name="Meng N."/>
            <person name="Wang Y."/>
            <person name="Liu W."/>
            <person name="Liu Z."/>
            <person name="Liu J."/>
            <person name="Guo Q."/>
            <person name="Huang H."/>
            <person name="Sederoff R.R."/>
            <person name="Wang G."/>
            <person name="Qu G."/>
            <person name="Chen S."/>
        </authorList>
    </citation>
    <scope>NUCLEOTIDE SEQUENCE</scope>
    <source>
        <strain evidence="3">SC-2020</strain>
    </source>
</reference>
<dbReference type="Gene3D" id="1.10.600.10">
    <property type="entry name" value="Farnesyl Diphosphate Synthase"/>
    <property type="match status" value="1"/>
</dbReference>